<comment type="caution">
    <text evidence="2">The sequence shown here is derived from an EMBL/GenBank/DDBJ whole genome shotgun (WGS) entry which is preliminary data.</text>
</comment>
<name>A0A1A3P1V9_MYCAS</name>
<dbReference type="AlphaFoldDB" id="A0A1A3P1V9"/>
<dbReference type="RefSeq" id="WP_065143668.1">
    <property type="nucleotide sequence ID" value="NZ_LZLS01000084.1"/>
</dbReference>
<protein>
    <submittedName>
        <fullName evidence="2">Uncharacterized protein</fullName>
    </submittedName>
</protein>
<accession>A0A1A3P1V9</accession>
<keyword evidence="1" id="KW-0472">Membrane</keyword>
<evidence type="ECO:0000256" key="1">
    <source>
        <dbReference type="SAM" id="Phobius"/>
    </source>
</evidence>
<dbReference type="EMBL" id="LZLS01000084">
    <property type="protein sequence ID" value="OBK28166.1"/>
    <property type="molecule type" value="Genomic_DNA"/>
</dbReference>
<organism evidence="2 3">
    <name type="scientific">Mycobacterium asiaticum</name>
    <dbReference type="NCBI Taxonomy" id="1790"/>
    <lineage>
        <taxon>Bacteria</taxon>
        <taxon>Bacillati</taxon>
        <taxon>Actinomycetota</taxon>
        <taxon>Actinomycetes</taxon>
        <taxon>Mycobacteriales</taxon>
        <taxon>Mycobacteriaceae</taxon>
        <taxon>Mycobacterium</taxon>
    </lineage>
</organism>
<sequence>MNVDAAAGGAAADRRLVEDAVTTLLGEAPPGWARLHVEFVAEPAEVSAAVTTSDGGPAPLSVPNEVIEALSEYHRQAAFSGSNWRRLVIDCAADGRLSTRTDPGASRGPRRWPRRLLAAITLTCLTAATVVFVVGWRWSPPPRADMIAVPPPSPRQQQVFEVMTRWYDAENRADGAALRKLACARPRAHVEDEITAFEQNGRFDGIAYLEAITGFRDEGAQVWAMIAIRVHPVSERQRQLSDETLKDGGFFFDAYTFVQEDGELKLCDADKAPLH</sequence>
<reference evidence="2 3" key="1">
    <citation type="submission" date="2016-06" db="EMBL/GenBank/DDBJ databases">
        <authorList>
            <person name="Kjaerup R.B."/>
            <person name="Dalgaard T.S."/>
            <person name="Juul-Madsen H.R."/>
        </authorList>
    </citation>
    <scope>NUCLEOTIDE SEQUENCE [LARGE SCALE GENOMIC DNA]</scope>
    <source>
        <strain evidence="2 3">1165133.8</strain>
    </source>
</reference>
<gene>
    <name evidence="2" type="ORF">A5634_21060</name>
</gene>
<evidence type="ECO:0000313" key="2">
    <source>
        <dbReference type="EMBL" id="OBK28166.1"/>
    </source>
</evidence>
<dbReference type="OrthoDB" id="4721352at2"/>
<dbReference type="Proteomes" id="UP000093928">
    <property type="component" value="Unassembled WGS sequence"/>
</dbReference>
<keyword evidence="1" id="KW-0812">Transmembrane</keyword>
<evidence type="ECO:0000313" key="3">
    <source>
        <dbReference type="Proteomes" id="UP000093928"/>
    </source>
</evidence>
<feature type="transmembrane region" description="Helical" evidence="1">
    <location>
        <begin position="116"/>
        <end position="138"/>
    </location>
</feature>
<keyword evidence="1" id="KW-1133">Transmembrane helix</keyword>
<proteinExistence type="predicted"/>